<organism evidence="1 2">
    <name type="scientific">Molorchus minor</name>
    <dbReference type="NCBI Taxonomy" id="1323400"/>
    <lineage>
        <taxon>Eukaryota</taxon>
        <taxon>Metazoa</taxon>
        <taxon>Ecdysozoa</taxon>
        <taxon>Arthropoda</taxon>
        <taxon>Hexapoda</taxon>
        <taxon>Insecta</taxon>
        <taxon>Pterygota</taxon>
        <taxon>Neoptera</taxon>
        <taxon>Endopterygota</taxon>
        <taxon>Coleoptera</taxon>
        <taxon>Polyphaga</taxon>
        <taxon>Cucujiformia</taxon>
        <taxon>Chrysomeloidea</taxon>
        <taxon>Cerambycidae</taxon>
        <taxon>Lamiinae</taxon>
        <taxon>Monochamini</taxon>
        <taxon>Molorchus</taxon>
    </lineage>
</organism>
<dbReference type="EMBL" id="JAPWTJ010000314">
    <property type="protein sequence ID" value="KAJ8979784.1"/>
    <property type="molecule type" value="Genomic_DNA"/>
</dbReference>
<proteinExistence type="predicted"/>
<dbReference type="Proteomes" id="UP001162164">
    <property type="component" value="Unassembled WGS sequence"/>
</dbReference>
<protein>
    <recommendedName>
        <fullName evidence="3">Nuclease HARBI1</fullName>
    </recommendedName>
</protein>
<evidence type="ECO:0000313" key="1">
    <source>
        <dbReference type="EMBL" id="KAJ8979784.1"/>
    </source>
</evidence>
<evidence type="ECO:0008006" key="3">
    <source>
        <dbReference type="Google" id="ProtNLM"/>
    </source>
</evidence>
<sequence>MAIVGPVPCVDCSMYTVQHRQIVPVLIVDTSFKLRLENDSSIEMATIVATSPRRSTPNVLSNYCSQVFLYLFVVLSATDPEWEDNLEFLEFVNFVEEGIGNVRIPKRYIRDAENPFEFYMENEFKQIQIFKKYYHCVAGDLRGVSQQSVSVIIKRVSVLLAEQRRRFIKFPDTENGQRQNITRFAQIANFPGVGACVDGTHIPIANPGGINAEVFRTEKGTFH</sequence>
<reference evidence="1" key="1">
    <citation type="journal article" date="2023" name="Insect Mol. Biol.">
        <title>Genome sequencing provides insights into the evolution of gene families encoding plant cell wall-degrading enzymes in longhorned beetles.</title>
        <authorList>
            <person name="Shin N.R."/>
            <person name="Okamura Y."/>
            <person name="Kirsch R."/>
            <person name="Pauchet Y."/>
        </authorList>
    </citation>
    <scope>NUCLEOTIDE SEQUENCE</scope>
    <source>
        <strain evidence="1">MMC_N1</strain>
    </source>
</reference>
<accession>A0ABQ9JPC2</accession>
<name>A0ABQ9JPC2_9CUCU</name>
<evidence type="ECO:0000313" key="2">
    <source>
        <dbReference type="Proteomes" id="UP001162164"/>
    </source>
</evidence>
<comment type="caution">
    <text evidence="1">The sequence shown here is derived from an EMBL/GenBank/DDBJ whole genome shotgun (WGS) entry which is preliminary data.</text>
</comment>
<gene>
    <name evidence="1" type="ORF">NQ317_007692</name>
</gene>
<keyword evidence="2" id="KW-1185">Reference proteome</keyword>